<feature type="active site" evidence="11">
    <location>
        <position position="426"/>
    </location>
</feature>
<keyword evidence="4 9" id="KW-0808">Transferase</keyword>
<dbReference type="InterPro" id="IPR030390">
    <property type="entry name" value="MeTrfase_TrmA_AS"/>
</dbReference>
<protein>
    <recommendedName>
        <fullName evidence="9">23S rRNA (uracil(1939)-C(5))-methyltransferase RlmD</fullName>
        <ecNumber evidence="9">2.1.1.190</ecNumber>
    </recommendedName>
    <alternativeName>
        <fullName evidence="9">23S rRNA(m5U1939)-methyltransferase</fullName>
    </alternativeName>
</protein>
<feature type="binding site" evidence="9">
    <location>
        <position position="112"/>
    </location>
    <ligand>
        <name>[4Fe-4S] cluster</name>
        <dbReference type="ChEBI" id="CHEBI:49883"/>
    </ligand>
</feature>
<keyword evidence="1 9" id="KW-0004">4Fe-4S</keyword>
<sequence length="482" mass="51418">MAMLGKRRPRRERSGVSGLQRRQAAPTGGAPVPPAGDGLVTIERLAHDGRGLAHGADGKALFVEGGLPGERLEVAIHRHRKRFDEGHVRAIVEAAPERVVPPCEHFGRCGGCDLQHLSVAAQRRHKAEVLVDLLARQGVEAPGEPQRLAGAGEGYRRRARLGVKVDAEGRVHLGFRARHTHRLVDITDCTILVPELDALLAPLHQQLAALEAPRRVGHLELLASDQGRVLVVRQLKEHESDRRRWQAFAARHDLHLARWLGRESPSLTWLTPAPSLTCRVPGAAGELTLGFAPGDFLQANAEVNRMMIATALSWLDGLAGSPLLDLFAGVGNFSLPLASAGAAVTAVEGSPAMVERLAANARANSPAHALQVDARQADLGQPRAVASLLAETSPATVVLDPPREGAEAACRALVASPVSRVLYVSCDPATLARDAAHLVHGGYRLARIAVADMFVHTSHLESMLLFVHPRAGQPTQGASPDG</sequence>
<evidence type="ECO:0000256" key="11">
    <source>
        <dbReference type="PROSITE-ProRule" id="PRU10015"/>
    </source>
</evidence>
<evidence type="ECO:0000256" key="1">
    <source>
        <dbReference type="ARBA" id="ARBA00022485"/>
    </source>
</evidence>
<keyword evidence="7 9" id="KW-0408">Iron</keyword>
<dbReference type="RefSeq" id="WP_183333413.1">
    <property type="nucleotide sequence ID" value="NZ_JACHZF010000024.1"/>
</dbReference>
<dbReference type="Gene3D" id="2.40.50.1070">
    <property type="match status" value="1"/>
</dbReference>
<dbReference type="GO" id="GO:0070475">
    <property type="term" value="P:rRNA base methylation"/>
    <property type="evidence" value="ECO:0007669"/>
    <property type="project" value="TreeGrafter"/>
</dbReference>
<feature type="binding site" evidence="9">
    <location>
        <position position="103"/>
    </location>
    <ligand>
        <name>[4Fe-4S] cluster</name>
        <dbReference type="ChEBI" id="CHEBI:49883"/>
    </ligand>
</feature>
<dbReference type="InterPro" id="IPR002792">
    <property type="entry name" value="TRAM_dom"/>
</dbReference>
<feature type="active site" description="Nucleophile" evidence="9 10">
    <location>
        <position position="426"/>
    </location>
</feature>
<evidence type="ECO:0000256" key="9">
    <source>
        <dbReference type="HAMAP-Rule" id="MF_01010"/>
    </source>
</evidence>
<dbReference type="GO" id="GO:0003723">
    <property type="term" value="F:RNA binding"/>
    <property type="evidence" value="ECO:0007669"/>
    <property type="project" value="InterPro"/>
</dbReference>
<gene>
    <name evidence="9" type="primary">rlmD</name>
    <name evidence="14" type="ORF">BDK63_003035</name>
</gene>
<dbReference type="Pfam" id="PF05958">
    <property type="entry name" value="tRNA_U5-meth_tr"/>
    <property type="match status" value="1"/>
</dbReference>
<feature type="binding site" evidence="9 10">
    <location>
        <position position="400"/>
    </location>
    <ligand>
        <name>S-adenosyl-L-methionine</name>
        <dbReference type="ChEBI" id="CHEBI:59789"/>
    </ligand>
</feature>
<dbReference type="InterPro" id="IPR012340">
    <property type="entry name" value="NA-bd_OB-fold"/>
</dbReference>
<evidence type="ECO:0000313" key="15">
    <source>
        <dbReference type="Proteomes" id="UP000553442"/>
    </source>
</evidence>
<feature type="binding site" evidence="9">
    <location>
        <position position="109"/>
    </location>
    <ligand>
        <name>[4Fe-4S] cluster</name>
        <dbReference type="ChEBI" id="CHEBI:49883"/>
    </ligand>
</feature>
<feature type="compositionally biased region" description="Basic residues" evidence="12">
    <location>
        <begin position="1"/>
        <end position="11"/>
    </location>
</feature>
<dbReference type="GO" id="GO:0070041">
    <property type="term" value="F:rRNA (uridine-C5-)-methyltransferase activity"/>
    <property type="evidence" value="ECO:0007669"/>
    <property type="project" value="UniProtKB-UniRule"/>
</dbReference>
<dbReference type="PROSITE" id="PS51687">
    <property type="entry name" value="SAM_MT_RNA_M5U"/>
    <property type="match status" value="1"/>
</dbReference>
<feature type="binding site" evidence="9 10">
    <location>
        <position position="298"/>
    </location>
    <ligand>
        <name>S-adenosyl-L-methionine</name>
        <dbReference type="ChEBI" id="CHEBI:59789"/>
    </ligand>
</feature>
<keyword evidence="3 9" id="KW-0489">Methyltransferase</keyword>
<dbReference type="PANTHER" id="PTHR11061">
    <property type="entry name" value="RNA M5U METHYLTRANSFERASE"/>
    <property type="match status" value="1"/>
</dbReference>
<dbReference type="InterPro" id="IPR029063">
    <property type="entry name" value="SAM-dependent_MTases_sf"/>
</dbReference>
<dbReference type="PROSITE" id="PS01230">
    <property type="entry name" value="TRMA_1"/>
    <property type="match status" value="1"/>
</dbReference>
<reference evidence="14 15" key="1">
    <citation type="submission" date="2020-08" db="EMBL/GenBank/DDBJ databases">
        <title>Genomic Encyclopedia of Archaeal and Bacterial Type Strains, Phase II (KMG-II): from individual species to whole genera.</title>
        <authorList>
            <person name="Goeker M."/>
        </authorList>
    </citation>
    <scope>NUCLEOTIDE SEQUENCE [LARGE SCALE GENOMIC DNA]</scope>
    <source>
        <strain evidence="14 15">5AG</strain>
    </source>
</reference>
<keyword evidence="8 9" id="KW-0411">Iron-sulfur</keyword>
<dbReference type="PROSITE" id="PS50926">
    <property type="entry name" value="TRAM"/>
    <property type="match status" value="1"/>
</dbReference>
<feature type="binding site" evidence="9 10">
    <location>
        <position position="327"/>
    </location>
    <ligand>
        <name>S-adenosyl-L-methionine</name>
        <dbReference type="ChEBI" id="CHEBI:59789"/>
    </ligand>
</feature>
<feature type="binding site" evidence="9">
    <location>
        <position position="189"/>
    </location>
    <ligand>
        <name>[4Fe-4S] cluster</name>
        <dbReference type="ChEBI" id="CHEBI:49883"/>
    </ligand>
</feature>
<comment type="caution">
    <text evidence="14">The sequence shown here is derived from an EMBL/GenBank/DDBJ whole genome shotgun (WGS) entry which is preliminary data.</text>
</comment>
<name>A0A7W5K589_9GAMM</name>
<comment type="function">
    <text evidence="9">Catalyzes the formation of 5-methyl-uridine at position 1939 (m5U1939) in 23S rRNA.</text>
</comment>
<evidence type="ECO:0000256" key="2">
    <source>
        <dbReference type="ARBA" id="ARBA00022552"/>
    </source>
</evidence>
<dbReference type="Gene3D" id="3.40.50.150">
    <property type="entry name" value="Vaccinia Virus protein VP39"/>
    <property type="match status" value="1"/>
</dbReference>
<keyword evidence="2 9" id="KW-0698">rRNA processing</keyword>
<evidence type="ECO:0000256" key="10">
    <source>
        <dbReference type="PROSITE-ProRule" id="PRU01024"/>
    </source>
</evidence>
<keyword evidence="5 9" id="KW-0949">S-adenosyl-L-methionine</keyword>
<proteinExistence type="inferred from homology"/>
<feature type="region of interest" description="Disordered" evidence="12">
    <location>
        <begin position="1"/>
        <end position="38"/>
    </location>
</feature>
<evidence type="ECO:0000259" key="13">
    <source>
        <dbReference type="PROSITE" id="PS50926"/>
    </source>
</evidence>
<dbReference type="SUPFAM" id="SSF50249">
    <property type="entry name" value="Nucleic acid-binding proteins"/>
    <property type="match status" value="1"/>
</dbReference>
<evidence type="ECO:0000313" key="14">
    <source>
        <dbReference type="EMBL" id="MBB3332141.1"/>
    </source>
</evidence>
<dbReference type="InterPro" id="IPR010280">
    <property type="entry name" value="U5_MeTrfase_fam"/>
</dbReference>
<comment type="catalytic activity">
    <reaction evidence="9">
        <text>uridine(1939) in 23S rRNA + S-adenosyl-L-methionine = 5-methyluridine(1939) in 23S rRNA + S-adenosyl-L-homocysteine + H(+)</text>
        <dbReference type="Rhea" id="RHEA:42908"/>
        <dbReference type="Rhea" id="RHEA-COMP:10278"/>
        <dbReference type="Rhea" id="RHEA-COMP:10279"/>
        <dbReference type="ChEBI" id="CHEBI:15378"/>
        <dbReference type="ChEBI" id="CHEBI:57856"/>
        <dbReference type="ChEBI" id="CHEBI:59789"/>
        <dbReference type="ChEBI" id="CHEBI:65315"/>
        <dbReference type="ChEBI" id="CHEBI:74447"/>
        <dbReference type="EC" id="2.1.1.190"/>
    </reaction>
</comment>
<evidence type="ECO:0000256" key="8">
    <source>
        <dbReference type="ARBA" id="ARBA00023014"/>
    </source>
</evidence>
<dbReference type="EC" id="2.1.1.190" evidence="9"/>
<dbReference type="GO" id="GO:0005506">
    <property type="term" value="F:iron ion binding"/>
    <property type="evidence" value="ECO:0007669"/>
    <property type="project" value="UniProtKB-UniRule"/>
</dbReference>
<keyword evidence="15" id="KW-1185">Reference proteome</keyword>
<dbReference type="GO" id="GO:0051539">
    <property type="term" value="F:4 iron, 4 sulfur cluster binding"/>
    <property type="evidence" value="ECO:0007669"/>
    <property type="project" value="UniProtKB-KW"/>
</dbReference>
<feature type="binding site" evidence="9 10">
    <location>
        <position position="348"/>
    </location>
    <ligand>
        <name>S-adenosyl-L-methionine</name>
        <dbReference type="ChEBI" id="CHEBI:59789"/>
    </ligand>
</feature>
<evidence type="ECO:0000256" key="6">
    <source>
        <dbReference type="ARBA" id="ARBA00022723"/>
    </source>
</evidence>
<dbReference type="AlphaFoldDB" id="A0A7W5K589"/>
<evidence type="ECO:0000256" key="12">
    <source>
        <dbReference type="SAM" id="MobiDB-lite"/>
    </source>
</evidence>
<feature type="binding site" evidence="9">
    <location>
        <position position="332"/>
    </location>
    <ligand>
        <name>S-adenosyl-L-methionine</name>
        <dbReference type="ChEBI" id="CHEBI:59789"/>
    </ligand>
</feature>
<feature type="domain" description="TRAM" evidence="13">
    <location>
        <begin position="31"/>
        <end position="90"/>
    </location>
</feature>
<feature type="binding site" evidence="9">
    <location>
        <position position="378"/>
    </location>
    <ligand>
        <name>S-adenosyl-L-methionine</name>
        <dbReference type="ChEBI" id="CHEBI:59789"/>
    </ligand>
</feature>
<dbReference type="Gene3D" id="2.40.50.140">
    <property type="entry name" value="Nucleic acid-binding proteins"/>
    <property type="match status" value="1"/>
</dbReference>
<comment type="similarity">
    <text evidence="9">Belongs to the class I-like SAM-binding methyltransferase superfamily. RNA M5U methyltransferase family. RlmD subfamily.</text>
</comment>
<dbReference type="Proteomes" id="UP000553442">
    <property type="component" value="Unassembled WGS sequence"/>
</dbReference>
<evidence type="ECO:0000256" key="5">
    <source>
        <dbReference type="ARBA" id="ARBA00022691"/>
    </source>
</evidence>
<evidence type="ECO:0000256" key="3">
    <source>
        <dbReference type="ARBA" id="ARBA00022603"/>
    </source>
</evidence>
<dbReference type="SUPFAM" id="SSF53335">
    <property type="entry name" value="S-adenosyl-L-methionine-dependent methyltransferases"/>
    <property type="match status" value="1"/>
</dbReference>
<dbReference type="HAMAP" id="MF_01010">
    <property type="entry name" value="23SrRNA_methyltr_RlmD"/>
    <property type="match status" value="1"/>
</dbReference>
<dbReference type="Pfam" id="PF01938">
    <property type="entry name" value="TRAM"/>
    <property type="match status" value="1"/>
</dbReference>
<evidence type="ECO:0000256" key="4">
    <source>
        <dbReference type="ARBA" id="ARBA00022679"/>
    </source>
</evidence>
<dbReference type="EMBL" id="JACHZF010000024">
    <property type="protein sequence ID" value="MBB3332141.1"/>
    <property type="molecule type" value="Genomic_DNA"/>
</dbReference>
<dbReference type="CDD" id="cd02440">
    <property type="entry name" value="AdoMet_MTases"/>
    <property type="match status" value="1"/>
</dbReference>
<keyword evidence="6 9" id="KW-0479">Metal-binding</keyword>
<dbReference type="PANTHER" id="PTHR11061:SF49">
    <property type="entry name" value="23S RRNA (URACIL(1939)-C(5))-METHYLTRANSFERASE RLMD"/>
    <property type="match status" value="1"/>
</dbReference>
<organism evidence="14 15">
    <name type="scientific">Halomonas campaniensis</name>
    <dbReference type="NCBI Taxonomy" id="213554"/>
    <lineage>
        <taxon>Bacteria</taxon>
        <taxon>Pseudomonadati</taxon>
        <taxon>Pseudomonadota</taxon>
        <taxon>Gammaproteobacteria</taxon>
        <taxon>Oceanospirillales</taxon>
        <taxon>Halomonadaceae</taxon>
        <taxon>Halomonas</taxon>
    </lineage>
</organism>
<feature type="compositionally biased region" description="Low complexity" evidence="12">
    <location>
        <begin position="24"/>
        <end position="38"/>
    </location>
</feature>
<accession>A0A7W5K589</accession>
<dbReference type="InterPro" id="IPR001566">
    <property type="entry name" value="23S_rRNA_MeTrfase_RlmD"/>
</dbReference>
<evidence type="ECO:0000256" key="7">
    <source>
        <dbReference type="ARBA" id="ARBA00023004"/>
    </source>
</evidence>